<dbReference type="Pfam" id="PF02776">
    <property type="entry name" value="TPP_enzyme_N"/>
    <property type="match status" value="1"/>
</dbReference>
<dbReference type="PROSITE" id="PS00187">
    <property type="entry name" value="TPP_ENZYMES"/>
    <property type="match status" value="1"/>
</dbReference>
<dbReference type="Proteomes" id="UP001500339">
    <property type="component" value="Unassembled WGS sequence"/>
</dbReference>
<comment type="caution">
    <text evidence="16">The sequence shown here is derived from an EMBL/GenBank/DDBJ whole genome shotgun (WGS) entry which is preliminary data.</text>
</comment>
<evidence type="ECO:0000256" key="10">
    <source>
        <dbReference type="ARBA" id="ARBA00023304"/>
    </source>
</evidence>
<dbReference type="InterPro" id="IPR012001">
    <property type="entry name" value="Thiamin_PyroP_enz_TPP-bd_dom"/>
</dbReference>
<dbReference type="InterPro" id="IPR000399">
    <property type="entry name" value="TPP-bd_CS"/>
</dbReference>
<dbReference type="InterPro" id="IPR045229">
    <property type="entry name" value="TPP_enz"/>
</dbReference>
<sequence>MTGAKILLECLKEQGVDTLFGYPGGAVIPLYDALYDYEDFNHIRTAHEQGAVHGADGYARSTGKVGVCFVTSGPGATNAVTGIATAYMDSIPLVIITGQVSTTLLGKDSFQEVDITGITFSVTKHNYLVRKVEDLSKTIHEAFKIAQSGRPGPVLIDIPKDIFLAEYAYEKIKHQNSIKEAKPLDENLLEEIVRLINNSRKPVIYSGGGVEISKAGGELIALAEKGDIPVVNTLMALGNIPRNHNLSLGLVGMHGFKENNLAVTNSDLLIAIGARFSDRVVSNAKSFASHAKIIHIDIDCSEIDKNVDAHISMVGDLKAILKSIGEKVEKKDNSSWIEEINSFKVKEKSNEEEFSPKNILKSFNKILGENSLVATDVGQHQMWAAQYWDFNTPKSFITSGGLGTMGFGMGAAIGAKVGNPEKEVLLVTGDGSFRMNCNELFTIHRYNIPITILMMNNKTLGMVRQWQRMFCGARYSETDMEDFNYVKLVEGYGIEAYKASSMEELKGILGKVEIGVKPLFIECQIDKEESVYPIVPPGKPIYNVVI</sequence>
<dbReference type="Pfam" id="PF02775">
    <property type="entry name" value="TPP_enzyme_C"/>
    <property type="match status" value="1"/>
</dbReference>
<evidence type="ECO:0000259" key="14">
    <source>
        <dbReference type="Pfam" id="PF02775"/>
    </source>
</evidence>
<keyword evidence="9 12" id="KW-0786">Thiamine pyrophosphate</keyword>
<evidence type="ECO:0000256" key="8">
    <source>
        <dbReference type="ARBA" id="ARBA00022842"/>
    </source>
</evidence>
<keyword evidence="10 12" id="KW-0100">Branched-chain amino acid biosynthesis</keyword>
<reference evidence="17" key="1">
    <citation type="journal article" date="2019" name="Int. J. Syst. Evol. Microbiol.">
        <title>The Global Catalogue of Microorganisms (GCM) 10K type strain sequencing project: providing services to taxonomists for standard genome sequencing and annotation.</title>
        <authorList>
            <consortium name="The Broad Institute Genomics Platform"/>
            <consortium name="The Broad Institute Genome Sequencing Center for Infectious Disease"/>
            <person name="Wu L."/>
            <person name="Ma J."/>
        </authorList>
    </citation>
    <scope>NUCLEOTIDE SEQUENCE [LARGE SCALE GENOMIC DNA]</scope>
    <source>
        <strain evidence="17">JCM 1405</strain>
    </source>
</reference>
<keyword evidence="8 12" id="KW-0460">Magnesium</keyword>
<keyword evidence="17" id="KW-1185">Reference proteome</keyword>
<dbReference type="InterPro" id="IPR029035">
    <property type="entry name" value="DHS-like_NAD/FAD-binding_dom"/>
</dbReference>
<evidence type="ECO:0000313" key="16">
    <source>
        <dbReference type="EMBL" id="GAA0727575.1"/>
    </source>
</evidence>
<accession>A0ABP3UCR8</accession>
<dbReference type="InterPro" id="IPR011766">
    <property type="entry name" value="TPP_enzyme_TPP-bd"/>
</dbReference>
<evidence type="ECO:0000256" key="12">
    <source>
        <dbReference type="RuleBase" id="RU003591"/>
    </source>
</evidence>
<dbReference type="PANTHER" id="PTHR18968">
    <property type="entry name" value="THIAMINE PYROPHOSPHATE ENZYMES"/>
    <property type="match status" value="1"/>
</dbReference>
<dbReference type="CDD" id="cd02015">
    <property type="entry name" value="TPP_AHAS"/>
    <property type="match status" value="1"/>
</dbReference>
<dbReference type="InterPro" id="IPR029061">
    <property type="entry name" value="THDP-binding"/>
</dbReference>
<evidence type="ECO:0000256" key="6">
    <source>
        <dbReference type="ARBA" id="ARBA00022679"/>
    </source>
</evidence>
<dbReference type="PANTHER" id="PTHR18968:SF13">
    <property type="entry name" value="ACETOLACTATE SYNTHASE CATALYTIC SUBUNIT, MITOCHONDRIAL"/>
    <property type="match status" value="1"/>
</dbReference>
<dbReference type="RefSeq" id="WP_343770208.1">
    <property type="nucleotide sequence ID" value="NZ_BAAACF010000003.1"/>
</dbReference>
<dbReference type="EMBL" id="BAAACF010000003">
    <property type="protein sequence ID" value="GAA0727575.1"/>
    <property type="molecule type" value="Genomic_DNA"/>
</dbReference>
<name>A0ABP3UCR8_9CLOT</name>
<evidence type="ECO:0000256" key="5">
    <source>
        <dbReference type="ARBA" id="ARBA00022605"/>
    </source>
</evidence>
<dbReference type="CDD" id="cd07035">
    <property type="entry name" value="TPP_PYR_POX_like"/>
    <property type="match status" value="1"/>
</dbReference>
<evidence type="ECO:0000259" key="13">
    <source>
        <dbReference type="Pfam" id="PF00205"/>
    </source>
</evidence>
<comment type="catalytic activity">
    <reaction evidence="11 12">
        <text>2 pyruvate + H(+) = (2S)-2-acetolactate + CO2</text>
        <dbReference type="Rhea" id="RHEA:25249"/>
        <dbReference type="ChEBI" id="CHEBI:15361"/>
        <dbReference type="ChEBI" id="CHEBI:15378"/>
        <dbReference type="ChEBI" id="CHEBI:16526"/>
        <dbReference type="ChEBI" id="CHEBI:58476"/>
        <dbReference type="EC" id="2.2.1.6"/>
    </reaction>
</comment>
<evidence type="ECO:0000256" key="1">
    <source>
        <dbReference type="ARBA" id="ARBA00004974"/>
    </source>
</evidence>
<dbReference type="InterPro" id="IPR012846">
    <property type="entry name" value="Acetolactate_synth_lsu"/>
</dbReference>
<dbReference type="Gene3D" id="3.40.50.970">
    <property type="match status" value="2"/>
</dbReference>
<evidence type="ECO:0000256" key="2">
    <source>
        <dbReference type="ARBA" id="ARBA00005025"/>
    </source>
</evidence>
<dbReference type="InterPro" id="IPR039368">
    <property type="entry name" value="AHAS_TPP"/>
</dbReference>
<dbReference type="SUPFAM" id="SSF52467">
    <property type="entry name" value="DHS-like NAD/FAD-binding domain"/>
    <property type="match status" value="1"/>
</dbReference>
<evidence type="ECO:0000256" key="4">
    <source>
        <dbReference type="ARBA" id="ARBA00013145"/>
    </source>
</evidence>
<dbReference type="EC" id="2.2.1.6" evidence="4 12"/>
<keyword evidence="7 12" id="KW-0479">Metal-binding</keyword>
<keyword evidence="6 12" id="KW-0808">Transferase</keyword>
<comment type="cofactor">
    <cofactor evidence="12">
        <name>thiamine diphosphate</name>
        <dbReference type="ChEBI" id="CHEBI:58937"/>
    </cofactor>
    <text evidence="12">Binds 1 thiamine pyrophosphate per subunit.</text>
</comment>
<evidence type="ECO:0000256" key="9">
    <source>
        <dbReference type="ARBA" id="ARBA00023052"/>
    </source>
</evidence>
<comment type="cofactor">
    <cofactor evidence="12">
        <name>Mg(2+)</name>
        <dbReference type="ChEBI" id="CHEBI:18420"/>
    </cofactor>
    <text evidence="12">Binds 1 Mg(2+) ion per subunit.</text>
</comment>
<proteinExistence type="inferred from homology"/>
<feature type="domain" description="Thiamine pyrophosphate enzyme central" evidence="13">
    <location>
        <begin position="189"/>
        <end position="323"/>
    </location>
</feature>
<comment type="similarity">
    <text evidence="3 12">Belongs to the TPP enzyme family.</text>
</comment>
<organism evidence="16 17">
    <name type="scientific">Clostridium malenominatum</name>
    <dbReference type="NCBI Taxonomy" id="1539"/>
    <lineage>
        <taxon>Bacteria</taxon>
        <taxon>Bacillati</taxon>
        <taxon>Bacillota</taxon>
        <taxon>Clostridia</taxon>
        <taxon>Eubacteriales</taxon>
        <taxon>Clostridiaceae</taxon>
        <taxon>Clostridium</taxon>
    </lineage>
</organism>
<evidence type="ECO:0000313" key="17">
    <source>
        <dbReference type="Proteomes" id="UP001500339"/>
    </source>
</evidence>
<feature type="domain" description="Thiamine pyrophosphate enzyme TPP-binding" evidence="14">
    <location>
        <begin position="376"/>
        <end position="523"/>
    </location>
</feature>
<evidence type="ECO:0000256" key="3">
    <source>
        <dbReference type="ARBA" id="ARBA00007812"/>
    </source>
</evidence>
<dbReference type="Gene3D" id="3.40.50.1220">
    <property type="entry name" value="TPP-binding domain"/>
    <property type="match status" value="1"/>
</dbReference>
<evidence type="ECO:0000256" key="11">
    <source>
        <dbReference type="ARBA" id="ARBA00048670"/>
    </source>
</evidence>
<dbReference type="InterPro" id="IPR012000">
    <property type="entry name" value="Thiamin_PyroP_enz_cen_dom"/>
</dbReference>
<feature type="domain" description="Thiamine pyrophosphate enzyme N-terminal TPP-binding" evidence="15">
    <location>
        <begin position="1"/>
        <end position="116"/>
    </location>
</feature>
<dbReference type="Pfam" id="PF00205">
    <property type="entry name" value="TPP_enzyme_M"/>
    <property type="match status" value="1"/>
</dbReference>
<gene>
    <name evidence="16" type="primary">ilvB</name>
    <name evidence="16" type="ORF">GCM10008905_25320</name>
</gene>
<comment type="pathway">
    <text evidence="2 12">Amino-acid biosynthesis; L-valine biosynthesis; L-valine from pyruvate: step 1/4.</text>
</comment>
<protein>
    <recommendedName>
        <fullName evidence="4 12">Acetolactate synthase</fullName>
        <ecNumber evidence="4 12">2.2.1.6</ecNumber>
    </recommendedName>
</protein>
<dbReference type="SUPFAM" id="SSF52518">
    <property type="entry name" value="Thiamin diphosphate-binding fold (THDP-binding)"/>
    <property type="match status" value="2"/>
</dbReference>
<keyword evidence="5 12" id="KW-0028">Amino-acid biosynthesis</keyword>
<dbReference type="NCBIfam" id="TIGR00118">
    <property type="entry name" value="acolac_lg"/>
    <property type="match status" value="1"/>
</dbReference>
<comment type="pathway">
    <text evidence="1 12">Amino-acid biosynthesis; L-isoleucine biosynthesis; L-isoleucine from 2-oxobutanoate: step 1/4.</text>
</comment>
<evidence type="ECO:0000259" key="15">
    <source>
        <dbReference type="Pfam" id="PF02776"/>
    </source>
</evidence>
<evidence type="ECO:0000256" key="7">
    <source>
        <dbReference type="ARBA" id="ARBA00022723"/>
    </source>
</evidence>